<keyword evidence="4" id="KW-1185">Reference proteome</keyword>
<dbReference type="EMBL" id="JARH01000525">
    <property type="protein sequence ID" value="EXF79694.1"/>
    <property type="molecule type" value="Genomic_DNA"/>
</dbReference>
<proteinExistence type="predicted"/>
<feature type="transmembrane region" description="Helical" evidence="2">
    <location>
        <begin position="352"/>
        <end position="372"/>
    </location>
</feature>
<feature type="compositionally biased region" description="Polar residues" evidence="1">
    <location>
        <begin position="56"/>
        <end position="65"/>
    </location>
</feature>
<dbReference type="AlphaFoldDB" id="A0A010RNY4"/>
<evidence type="ECO:0000256" key="2">
    <source>
        <dbReference type="SAM" id="Phobius"/>
    </source>
</evidence>
<reference evidence="3 4" key="1">
    <citation type="submission" date="2014-02" db="EMBL/GenBank/DDBJ databases">
        <title>The genome sequence of Colletotrichum fioriniae PJ7.</title>
        <authorList>
            <person name="Baroncelli R."/>
            <person name="Thon M.R."/>
        </authorList>
    </citation>
    <scope>NUCLEOTIDE SEQUENCE [LARGE SCALE GENOMIC DNA]</scope>
    <source>
        <strain evidence="3 4">PJ7</strain>
    </source>
</reference>
<organism evidence="3 4">
    <name type="scientific">Colletotrichum fioriniae PJ7</name>
    <dbReference type="NCBI Taxonomy" id="1445577"/>
    <lineage>
        <taxon>Eukaryota</taxon>
        <taxon>Fungi</taxon>
        <taxon>Dikarya</taxon>
        <taxon>Ascomycota</taxon>
        <taxon>Pezizomycotina</taxon>
        <taxon>Sordariomycetes</taxon>
        <taxon>Hypocreomycetidae</taxon>
        <taxon>Glomerellales</taxon>
        <taxon>Glomerellaceae</taxon>
        <taxon>Colletotrichum</taxon>
        <taxon>Colletotrichum acutatum species complex</taxon>
    </lineage>
</organism>
<dbReference type="STRING" id="1445577.A0A010RNY4"/>
<feature type="transmembrane region" description="Helical" evidence="2">
    <location>
        <begin position="323"/>
        <end position="340"/>
    </location>
</feature>
<feature type="region of interest" description="Disordered" evidence="1">
    <location>
        <begin position="44"/>
        <end position="94"/>
    </location>
</feature>
<evidence type="ECO:0000313" key="3">
    <source>
        <dbReference type="EMBL" id="EXF79694.1"/>
    </source>
</evidence>
<keyword evidence="2" id="KW-0812">Transmembrane</keyword>
<feature type="transmembrane region" description="Helical" evidence="2">
    <location>
        <begin position="521"/>
        <end position="543"/>
    </location>
</feature>
<feature type="transmembrane region" description="Helical" evidence="2">
    <location>
        <begin position="280"/>
        <end position="303"/>
    </location>
</feature>
<sequence length="598" mass="65170">MGSNAYTSYYGEYGAFTPGVQSTAKFANTPAATTKLTTSSTYTTSVQLTRPARKGGSSSSEKSTCTATASIPTSSPTAARSPASRISSAEPAHTNAPAKFAQMVDLSDPMLYEVTEEQLLETPFGDICPSGNCVDDCKNMTRVFQAIPQGLNVDPLRYGRMEAQKANVTLFSTCSNLEFSTNFATAEENDSFTPYFSTNDSIDLFTVAASITSCFAATCEQTRKPTLCADACSPAELLSSPTTFDYMLGLPNCVVRLCDNTCSLPYVDPDVLGIGVLISYFIQALLLVICATAIMVSAGVQLWKVSQAQPTVRDSLKSPLETFVRVQALFGISLAIATLIMRPDEIDPLNGYALILTAIMGFLPPVFTLMLLHSHGVRSRFSTALVLASYLLNTVTFFILVRNLSISTHDRTFLDKAIDSLFSAEACGGGSAISLCYQLTGTDPVGFLSGFYDNSSFANIKTVPLLWIWTTLVLLLLITRHLVVTTQKRSDAVGQLPPVKPQGLHRSKRLSGFRAFFSKPLFTFSILSLATSLFFLCLLYQYLLVKANALMDVVDQKGWSFGQVVALLFWVPPFLDVLRSMYEKEKYEKVQNAHESHS</sequence>
<gene>
    <name evidence="3" type="ORF">CFIO01_13525</name>
</gene>
<dbReference type="OrthoDB" id="4582561at2759"/>
<keyword evidence="2" id="KW-1133">Transmembrane helix</keyword>
<evidence type="ECO:0000313" key="4">
    <source>
        <dbReference type="Proteomes" id="UP000020467"/>
    </source>
</evidence>
<protein>
    <submittedName>
        <fullName evidence="3">Uncharacterized protein</fullName>
    </submittedName>
</protein>
<feature type="transmembrane region" description="Helical" evidence="2">
    <location>
        <begin position="384"/>
        <end position="401"/>
    </location>
</feature>
<evidence type="ECO:0000256" key="1">
    <source>
        <dbReference type="SAM" id="MobiDB-lite"/>
    </source>
</evidence>
<name>A0A010RNY4_9PEZI</name>
<comment type="caution">
    <text evidence="3">The sequence shown here is derived from an EMBL/GenBank/DDBJ whole genome shotgun (WGS) entry which is preliminary data.</text>
</comment>
<feature type="transmembrane region" description="Helical" evidence="2">
    <location>
        <begin position="558"/>
        <end position="578"/>
    </location>
</feature>
<feature type="compositionally biased region" description="Low complexity" evidence="1">
    <location>
        <begin position="66"/>
        <end position="92"/>
    </location>
</feature>
<dbReference type="Proteomes" id="UP000020467">
    <property type="component" value="Unassembled WGS sequence"/>
</dbReference>
<accession>A0A010RNY4</accession>
<dbReference type="HOGENOM" id="CLU_429029_0_0_1"/>
<feature type="transmembrane region" description="Helical" evidence="2">
    <location>
        <begin position="465"/>
        <end position="483"/>
    </location>
</feature>
<dbReference type="KEGG" id="cfj:CFIO01_13525"/>
<keyword evidence="2" id="KW-0472">Membrane</keyword>